<sequence>MAWESSEVAVVCSREELIQVIINSYDAILVTDKSGNVLLANRSTGRLLGVDHKKLVGKNVRDLVKEGLYDRSTAWEATETRSVVTGLIRSKYGTTLMATSTPVLDKNGDVVMVITNSRDQHLFDKFMELLERERSNANRYKKAMEYLAEADSEGKEIVAESPQMQQVMTVASAAAKTDSTIMLFGESGTGKEVMARYIHRNSLRAKEPFIPVNCAAIPSELMESEFFGYVAGAFTGASTQGKPGLFEIAHKGTLFLDEVAELPLPVQSKLLRVLETGDVQRLGSTSIHRTNVRLIAATNRDLKTMMAQGLFRRDLYYRLNVVPIKLPPLRERPEDIPILANKFLDELNRKYSFKKTFTKQTLEAFTNYNWPGNVRELRNVVERLVVTSTSDYLNFEGDQSLPNSSRRSSDTSHLRQTSTVYRGTLKSVLQMVEKEYINQVISECEGRISEAAQLLGIHRTVLYRKLRD</sequence>
<dbReference type="InterPro" id="IPR002078">
    <property type="entry name" value="Sigma_54_int"/>
</dbReference>
<dbReference type="PRINTS" id="PR01590">
    <property type="entry name" value="HTHFIS"/>
</dbReference>
<dbReference type="eggNOG" id="COG3829">
    <property type="taxonomic scope" value="Bacteria"/>
</dbReference>
<dbReference type="Gene3D" id="1.10.8.60">
    <property type="match status" value="1"/>
</dbReference>
<dbReference type="SUPFAM" id="SSF46689">
    <property type="entry name" value="Homeodomain-like"/>
    <property type="match status" value="1"/>
</dbReference>
<keyword evidence="3" id="KW-0805">Transcription regulation</keyword>
<evidence type="ECO:0000313" key="9">
    <source>
        <dbReference type="Proteomes" id="UP000000378"/>
    </source>
</evidence>
<dbReference type="InterPro" id="IPR025662">
    <property type="entry name" value="Sigma_54_int_dom_ATP-bd_1"/>
</dbReference>
<dbReference type="OrthoDB" id="1672812at2"/>
<dbReference type="Pfam" id="PF00158">
    <property type="entry name" value="Sigma54_activat"/>
    <property type="match status" value="1"/>
</dbReference>
<dbReference type="PROSITE" id="PS00676">
    <property type="entry name" value="SIGMA54_INTERACT_2"/>
    <property type="match status" value="1"/>
</dbReference>
<keyword evidence="9" id="KW-1185">Reference proteome</keyword>
<dbReference type="KEGG" id="slp:Slip_0575"/>
<dbReference type="PROSITE" id="PS50045">
    <property type="entry name" value="SIGMA54_INTERACT_4"/>
    <property type="match status" value="1"/>
</dbReference>
<dbReference type="Gene3D" id="3.40.50.300">
    <property type="entry name" value="P-loop containing nucleotide triphosphate hydrolases"/>
    <property type="match status" value="1"/>
</dbReference>
<dbReference type="InterPro" id="IPR013767">
    <property type="entry name" value="PAS_fold"/>
</dbReference>
<dbReference type="Gene3D" id="1.10.10.60">
    <property type="entry name" value="Homeodomain-like"/>
    <property type="match status" value="1"/>
</dbReference>
<dbReference type="InterPro" id="IPR058031">
    <property type="entry name" value="AAA_lid_NorR"/>
</dbReference>
<dbReference type="InterPro" id="IPR009057">
    <property type="entry name" value="Homeodomain-like_sf"/>
</dbReference>
<evidence type="ECO:0000256" key="5">
    <source>
        <dbReference type="ARBA" id="ARBA00023163"/>
    </source>
</evidence>
<dbReference type="Pfam" id="PF25601">
    <property type="entry name" value="AAA_lid_14"/>
    <property type="match status" value="1"/>
</dbReference>
<dbReference type="AlphaFoldDB" id="D7CKX4"/>
<dbReference type="InterPro" id="IPR025943">
    <property type="entry name" value="Sigma_54_int_dom_ATP-bd_2"/>
</dbReference>
<dbReference type="RefSeq" id="WP_013174761.1">
    <property type="nucleotide sequence ID" value="NC_014220.1"/>
</dbReference>
<dbReference type="InterPro" id="IPR003593">
    <property type="entry name" value="AAA+_ATPase"/>
</dbReference>
<organism evidence="8 9">
    <name type="scientific">Syntrophothermus lipocalidus (strain DSM 12680 / TGB-C1)</name>
    <dbReference type="NCBI Taxonomy" id="643648"/>
    <lineage>
        <taxon>Bacteria</taxon>
        <taxon>Bacillati</taxon>
        <taxon>Bacillota</taxon>
        <taxon>Clostridia</taxon>
        <taxon>Eubacteriales</taxon>
        <taxon>Syntrophomonadaceae</taxon>
        <taxon>Syntrophothermus</taxon>
    </lineage>
</organism>
<name>D7CKX4_SYNLT</name>
<dbReference type="InterPro" id="IPR002197">
    <property type="entry name" value="HTH_Fis"/>
</dbReference>
<dbReference type="NCBIfam" id="TIGR00229">
    <property type="entry name" value="sensory_box"/>
    <property type="match status" value="1"/>
</dbReference>
<dbReference type="PROSITE" id="PS00675">
    <property type="entry name" value="SIGMA54_INTERACT_1"/>
    <property type="match status" value="1"/>
</dbReference>
<keyword evidence="2" id="KW-0067">ATP-binding</keyword>
<dbReference type="CDD" id="cd00009">
    <property type="entry name" value="AAA"/>
    <property type="match status" value="1"/>
</dbReference>
<dbReference type="GO" id="GO:0005524">
    <property type="term" value="F:ATP binding"/>
    <property type="evidence" value="ECO:0007669"/>
    <property type="project" value="UniProtKB-KW"/>
</dbReference>
<evidence type="ECO:0000256" key="4">
    <source>
        <dbReference type="ARBA" id="ARBA00023125"/>
    </source>
</evidence>
<dbReference type="PANTHER" id="PTHR32071">
    <property type="entry name" value="TRANSCRIPTIONAL REGULATORY PROTEIN"/>
    <property type="match status" value="1"/>
</dbReference>
<dbReference type="Pfam" id="PF02954">
    <property type="entry name" value="HTH_8"/>
    <property type="match status" value="1"/>
</dbReference>
<dbReference type="Gene3D" id="3.30.450.20">
    <property type="entry name" value="PAS domain"/>
    <property type="match status" value="1"/>
</dbReference>
<keyword evidence="4" id="KW-0238">DNA-binding</keyword>
<keyword evidence="5" id="KW-0804">Transcription</keyword>
<dbReference type="GO" id="GO:0043565">
    <property type="term" value="F:sequence-specific DNA binding"/>
    <property type="evidence" value="ECO:0007669"/>
    <property type="project" value="InterPro"/>
</dbReference>
<dbReference type="SUPFAM" id="SSF52540">
    <property type="entry name" value="P-loop containing nucleoside triphosphate hydrolases"/>
    <property type="match status" value="1"/>
</dbReference>
<dbReference type="FunFam" id="3.40.50.300:FF:000006">
    <property type="entry name" value="DNA-binding transcriptional regulator NtrC"/>
    <property type="match status" value="1"/>
</dbReference>
<evidence type="ECO:0000313" key="8">
    <source>
        <dbReference type="EMBL" id="ADI01359.1"/>
    </source>
</evidence>
<feature type="domain" description="PAS" evidence="7">
    <location>
        <begin position="13"/>
        <end position="64"/>
    </location>
</feature>
<dbReference type="SUPFAM" id="SSF55785">
    <property type="entry name" value="PYP-like sensor domain (PAS domain)"/>
    <property type="match status" value="1"/>
</dbReference>
<dbReference type="Pfam" id="PF00989">
    <property type="entry name" value="PAS"/>
    <property type="match status" value="1"/>
</dbReference>
<dbReference type="InterPro" id="IPR027417">
    <property type="entry name" value="P-loop_NTPase"/>
</dbReference>
<reference evidence="8 9" key="2">
    <citation type="journal article" date="2010" name="Stand. Genomic Sci.">
        <title>Complete genome sequence of Syntrophothermus lipocalidus type strain (TGB-C1).</title>
        <authorList>
            <person name="Djao O.D."/>
            <person name="Zhang X."/>
            <person name="Lucas S."/>
            <person name="Lapidus A."/>
            <person name="Del Rio T.G."/>
            <person name="Nolan M."/>
            <person name="Tice H."/>
            <person name="Cheng J.F."/>
            <person name="Han C."/>
            <person name="Tapia R."/>
            <person name="Goodwin L."/>
            <person name="Pitluck S."/>
            <person name="Liolios K."/>
            <person name="Ivanova N."/>
            <person name="Mavromatis K."/>
            <person name="Mikhailova N."/>
            <person name="Ovchinnikova G."/>
            <person name="Pati A."/>
            <person name="Brambilla E."/>
            <person name="Chen A."/>
            <person name="Palaniappan K."/>
            <person name="Land M."/>
            <person name="Hauser L."/>
            <person name="Chang Y.J."/>
            <person name="Jeffries C.D."/>
            <person name="Rohde M."/>
            <person name="Sikorski J."/>
            <person name="Spring S."/>
            <person name="Goker M."/>
            <person name="Detter J.C."/>
            <person name="Woyke T."/>
            <person name="Bristow J."/>
            <person name="Eisen J.A."/>
            <person name="Markowitz V."/>
            <person name="Hugenholtz P."/>
            <person name="Kyrpides N.C."/>
            <person name="Klenk H.P."/>
        </authorList>
    </citation>
    <scope>NUCLEOTIDE SEQUENCE [LARGE SCALE GENOMIC DNA]</scope>
    <source>
        <strain evidence="9">DSM 12680 / TGB-C1</strain>
    </source>
</reference>
<dbReference type="InterPro" id="IPR035965">
    <property type="entry name" value="PAS-like_dom_sf"/>
</dbReference>
<reference evidence="9" key="1">
    <citation type="journal article" date="2010" name="Stand. Genomic Sci.">
        <title>Complete genome sequence of Syntrophothermus lipocalidus type strain (TGB-C1T).</title>
        <authorList>
            <consortium name="US DOE Joint Genome Institute (JGI-PGF)"/>
            <person name="Djao O."/>
            <person name="Zhang X."/>
            <person name="Lucas S."/>
            <person name="Lapidus A."/>
            <person name="Glavina Del Rio T."/>
            <person name="Nolan M."/>
            <person name="Tice H."/>
            <person name="Cheng J."/>
            <person name="Han C."/>
            <person name="Tapia R."/>
            <person name="Goodwin L."/>
            <person name="Pitluck S."/>
            <person name="Liolios K."/>
            <person name="Ivanova N."/>
            <person name="Mavromatis K."/>
            <person name="Mikhailova N."/>
            <person name="Ovchinnikova G."/>
            <person name="Pati A."/>
            <person name="Brambilla E."/>
            <person name="Chen A."/>
            <person name="Palaniappan K."/>
            <person name="Land M."/>
            <person name="Hauser L."/>
            <person name="Chang Y."/>
            <person name="Jeffries C."/>
            <person name="Rohde M."/>
            <person name="Sikorski J."/>
            <person name="Spring S."/>
            <person name="Goker M."/>
            <person name="Detter J."/>
            <person name="Woyke T."/>
            <person name="Bristow J."/>
            <person name="Eisen J."/>
            <person name="Markowitz V."/>
            <person name="Hugenholtz P."/>
            <person name="Kyrpides N."/>
            <person name="Klenk H."/>
        </authorList>
    </citation>
    <scope>NUCLEOTIDE SEQUENCE [LARGE SCALE GENOMIC DNA]</scope>
    <source>
        <strain evidence="9">DSM 12680 / TGB-C1</strain>
    </source>
</reference>
<proteinExistence type="predicted"/>
<evidence type="ECO:0000259" key="7">
    <source>
        <dbReference type="PROSITE" id="PS50112"/>
    </source>
</evidence>
<dbReference type="SMART" id="SM00382">
    <property type="entry name" value="AAA"/>
    <property type="match status" value="1"/>
</dbReference>
<evidence type="ECO:0000259" key="6">
    <source>
        <dbReference type="PROSITE" id="PS50045"/>
    </source>
</evidence>
<dbReference type="CDD" id="cd00130">
    <property type="entry name" value="PAS"/>
    <property type="match status" value="1"/>
</dbReference>
<evidence type="ECO:0000256" key="3">
    <source>
        <dbReference type="ARBA" id="ARBA00023015"/>
    </source>
</evidence>
<evidence type="ECO:0000256" key="1">
    <source>
        <dbReference type="ARBA" id="ARBA00022741"/>
    </source>
</evidence>
<dbReference type="GO" id="GO:0006355">
    <property type="term" value="P:regulation of DNA-templated transcription"/>
    <property type="evidence" value="ECO:0007669"/>
    <property type="project" value="InterPro"/>
</dbReference>
<dbReference type="PROSITE" id="PS50112">
    <property type="entry name" value="PAS"/>
    <property type="match status" value="1"/>
</dbReference>
<dbReference type="PROSITE" id="PS00688">
    <property type="entry name" value="SIGMA54_INTERACT_3"/>
    <property type="match status" value="1"/>
</dbReference>
<keyword evidence="1" id="KW-0547">Nucleotide-binding</keyword>
<dbReference type="SMART" id="SM00091">
    <property type="entry name" value="PAS"/>
    <property type="match status" value="1"/>
</dbReference>
<gene>
    <name evidence="8" type="ordered locus">Slip_0575</name>
</gene>
<dbReference type="Proteomes" id="UP000000378">
    <property type="component" value="Chromosome"/>
</dbReference>
<dbReference type="EMBL" id="CP002048">
    <property type="protein sequence ID" value="ADI01359.1"/>
    <property type="molecule type" value="Genomic_DNA"/>
</dbReference>
<dbReference type="InterPro" id="IPR000014">
    <property type="entry name" value="PAS"/>
</dbReference>
<dbReference type="PANTHER" id="PTHR32071:SF121">
    <property type="entry name" value="SIGMA L-DEPENDENT TRANSCRIPTIONAL REGULATOR YQIR-RELATED"/>
    <property type="match status" value="1"/>
</dbReference>
<evidence type="ECO:0000256" key="2">
    <source>
        <dbReference type="ARBA" id="ARBA00022840"/>
    </source>
</evidence>
<feature type="domain" description="Sigma-54 factor interaction" evidence="6">
    <location>
        <begin position="157"/>
        <end position="386"/>
    </location>
</feature>
<protein>
    <submittedName>
        <fullName evidence="8">PAS modulated sigma54 specific transcriptional regulator, Fis family</fullName>
    </submittedName>
</protein>
<accession>D7CKX4</accession>
<dbReference type="InterPro" id="IPR025944">
    <property type="entry name" value="Sigma_54_int_dom_CS"/>
</dbReference>
<dbReference type="HOGENOM" id="CLU_000445_8_1_9"/>